<keyword evidence="5" id="KW-1185">Reference proteome</keyword>
<evidence type="ECO:0000259" key="3">
    <source>
        <dbReference type="Pfam" id="PF13934"/>
    </source>
</evidence>
<sequence>MTALVRHAPEGDYTLPLSYFHTVQPILKTSEALELLFNAMARTSVTEAFYYSRTHSESVRGQLFRQLVSSVLSSPLSEETAARATELIGLPFDAMEEEWFEEFLTQEDGKKLKRAKDTLIMRKIVTGRLSEAVQDKSLGSGWGMVQEGVKSGLGGRAAE</sequence>
<evidence type="ECO:0000256" key="1">
    <source>
        <dbReference type="ARBA" id="ARBA00004123"/>
    </source>
</evidence>
<accession>A0AAD9EAQ0</accession>
<comment type="subcellular location">
    <subcellularLocation>
        <location evidence="1">Nucleus</location>
    </subcellularLocation>
</comment>
<dbReference type="InterPro" id="IPR025151">
    <property type="entry name" value="ELYS_dom"/>
</dbReference>
<protein>
    <recommendedName>
        <fullName evidence="3">ELYS-like domain-containing protein</fullName>
    </recommendedName>
</protein>
<evidence type="ECO:0000256" key="2">
    <source>
        <dbReference type="ARBA" id="ARBA00023242"/>
    </source>
</evidence>
<dbReference type="GO" id="GO:0005634">
    <property type="term" value="C:nucleus"/>
    <property type="evidence" value="ECO:0007669"/>
    <property type="project" value="UniProtKB-SubCell"/>
</dbReference>
<name>A0AAD9EAQ0_9PEZI</name>
<organism evidence="4 5">
    <name type="scientific">Colletotrichum chrysophilum</name>
    <dbReference type="NCBI Taxonomy" id="1836956"/>
    <lineage>
        <taxon>Eukaryota</taxon>
        <taxon>Fungi</taxon>
        <taxon>Dikarya</taxon>
        <taxon>Ascomycota</taxon>
        <taxon>Pezizomycotina</taxon>
        <taxon>Sordariomycetes</taxon>
        <taxon>Hypocreomycetidae</taxon>
        <taxon>Glomerellales</taxon>
        <taxon>Glomerellaceae</taxon>
        <taxon>Colletotrichum</taxon>
        <taxon>Colletotrichum gloeosporioides species complex</taxon>
    </lineage>
</organism>
<gene>
    <name evidence="4" type="ORF">CCHR01_15733</name>
</gene>
<feature type="domain" description="ELYS-like" evidence="3">
    <location>
        <begin position="1"/>
        <end position="106"/>
    </location>
</feature>
<dbReference type="Pfam" id="PF13934">
    <property type="entry name" value="ELYS"/>
    <property type="match status" value="1"/>
</dbReference>
<dbReference type="EMBL" id="JAQOWY010000467">
    <property type="protein sequence ID" value="KAK1841635.1"/>
    <property type="molecule type" value="Genomic_DNA"/>
</dbReference>
<evidence type="ECO:0000313" key="5">
    <source>
        <dbReference type="Proteomes" id="UP001243330"/>
    </source>
</evidence>
<evidence type="ECO:0000313" key="4">
    <source>
        <dbReference type="EMBL" id="KAK1841635.1"/>
    </source>
</evidence>
<keyword evidence="2" id="KW-0539">Nucleus</keyword>
<dbReference type="AlphaFoldDB" id="A0AAD9EAQ0"/>
<proteinExistence type="predicted"/>
<dbReference type="Proteomes" id="UP001243330">
    <property type="component" value="Unassembled WGS sequence"/>
</dbReference>
<comment type="caution">
    <text evidence="4">The sequence shown here is derived from an EMBL/GenBank/DDBJ whole genome shotgun (WGS) entry which is preliminary data.</text>
</comment>
<reference evidence="4" key="1">
    <citation type="submission" date="2023-01" db="EMBL/GenBank/DDBJ databases">
        <title>Colletotrichum chrysophilum M932 genome sequence.</title>
        <authorList>
            <person name="Baroncelli R."/>
        </authorList>
    </citation>
    <scope>NUCLEOTIDE SEQUENCE</scope>
    <source>
        <strain evidence="4">M932</strain>
    </source>
</reference>